<comment type="caution">
    <text evidence="2">The sequence shown here is derived from an EMBL/GenBank/DDBJ whole genome shotgun (WGS) entry which is preliminary data.</text>
</comment>
<organism evidence="2 3">
    <name type="scientific">Acer saccharum</name>
    <name type="common">Sugar maple</name>
    <dbReference type="NCBI Taxonomy" id="4024"/>
    <lineage>
        <taxon>Eukaryota</taxon>
        <taxon>Viridiplantae</taxon>
        <taxon>Streptophyta</taxon>
        <taxon>Embryophyta</taxon>
        <taxon>Tracheophyta</taxon>
        <taxon>Spermatophyta</taxon>
        <taxon>Magnoliopsida</taxon>
        <taxon>eudicotyledons</taxon>
        <taxon>Gunneridae</taxon>
        <taxon>Pentapetalae</taxon>
        <taxon>rosids</taxon>
        <taxon>malvids</taxon>
        <taxon>Sapindales</taxon>
        <taxon>Sapindaceae</taxon>
        <taxon>Hippocastanoideae</taxon>
        <taxon>Acereae</taxon>
        <taxon>Acer</taxon>
    </lineage>
</organism>
<protein>
    <submittedName>
        <fullName evidence="2">Uncharacterized protein</fullName>
    </submittedName>
</protein>
<reference evidence="2" key="2">
    <citation type="submission" date="2023-06" db="EMBL/GenBank/DDBJ databases">
        <authorList>
            <person name="Swenson N.G."/>
            <person name="Wegrzyn J.L."/>
            <person name="Mcevoy S.L."/>
        </authorList>
    </citation>
    <scope>NUCLEOTIDE SEQUENCE</scope>
    <source>
        <strain evidence="2">NS2018</strain>
        <tissue evidence="2">Leaf</tissue>
    </source>
</reference>
<feature type="compositionally biased region" description="Polar residues" evidence="1">
    <location>
        <begin position="1"/>
        <end position="15"/>
    </location>
</feature>
<dbReference type="EMBL" id="JAUESC010000002">
    <property type="protein sequence ID" value="KAK0605784.1"/>
    <property type="molecule type" value="Genomic_DNA"/>
</dbReference>
<accession>A0AA39W106</accession>
<gene>
    <name evidence="2" type="ORF">LWI29_030687</name>
</gene>
<sequence length="164" mass="17917">MLQAASHQLTLSTDITTTGPVPPSSPSTTVQSGSPVSPQPAASPIVESIIPATAADSIVSLTAATAVVNQQIDEWPSYLQGYFLVCVQMFPFQNNPQNVNNMLDGSEEDLDYEPYSDYIVKKDEDDESEDNLSLGQMMTTIIWIHHTSILQKMKLVLIECMAII</sequence>
<keyword evidence="3" id="KW-1185">Reference proteome</keyword>
<evidence type="ECO:0000313" key="2">
    <source>
        <dbReference type="EMBL" id="KAK0605784.1"/>
    </source>
</evidence>
<proteinExistence type="predicted"/>
<evidence type="ECO:0000313" key="3">
    <source>
        <dbReference type="Proteomes" id="UP001168877"/>
    </source>
</evidence>
<name>A0AA39W106_ACESA</name>
<reference evidence="2" key="1">
    <citation type="journal article" date="2022" name="Plant J.">
        <title>Strategies of tolerance reflected in two North American maple genomes.</title>
        <authorList>
            <person name="McEvoy S.L."/>
            <person name="Sezen U.U."/>
            <person name="Trouern-Trend A."/>
            <person name="McMahon S.M."/>
            <person name="Schaberg P.G."/>
            <person name="Yang J."/>
            <person name="Wegrzyn J.L."/>
            <person name="Swenson N.G."/>
        </authorList>
    </citation>
    <scope>NUCLEOTIDE SEQUENCE</scope>
    <source>
        <strain evidence="2">NS2018</strain>
    </source>
</reference>
<dbReference type="AlphaFoldDB" id="A0AA39W106"/>
<feature type="region of interest" description="Disordered" evidence="1">
    <location>
        <begin position="1"/>
        <end position="42"/>
    </location>
</feature>
<evidence type="ECO:0000256" key="1">
    <source>
        <dbReference type="SAM" id="MobiDB-lite"/>
    </source>
</evidence>
<feature type="compositionally biased region" description="Low complexity" evidence="1">
    <location>
        <begin position="26"/>
        <end position="36"/>
    </location>
</feature>
<dbReference type="Proteomes" id="UP001168877">
    <property type="component" value="Unassembled WGS sequence"/>
</dbReference>